<dbReference type="SUPFAM" id="SSF52335">
    <property type="entry name" value="Methylglyoxal synthase-like"/>
    <property type="match status" value="1"/>
</dbReference>
<evidence type="ECO:0000256" key="1">
    <source>
        <dbReference type="ARBA" id="ARBA00004844"/>
    </source>
</evidence>
<dbReference type="EC" id="2.1.2.3" evidence="8"/>
<comment type="catalytic activity">
    <reaction evidence="8">
        <text>(6R)-10-formyltetrahydrofolate + 5-amino-1-(5-phospho-beta-D-ribosyl)imidazole-4-carboxamide = 5-formamido-1-(5-phospho-D-ribosyl)imidazole-4-carboxamide + (6S)-5,6,7,8-tetrahydrofolate</text>
        <dbReference type="Rhea" id="RHEA:22192"/>
        <dbReference type="ChEBI" id="CHEBI:57453"/>
        <dbReference type="ChEBI" id="CHEBI:58467"/>
        <dbReference type="ChEBI" id="CHEBI:58475"/>
        <dbReference type="ChEBI" id="CHEBI:195366"/>
        <dbReference type="EC" id="2.1.2.3"/>
    </reaction>
</comment>
<evidence type="ECO:0000259" key="9">
    <source>
        <dbReference type="PROSITE" id="PS51855"/>
    </source>
</evidence>
<keyword evidence="5 8" id="KW-0658">Purine biosynthesis</keyword>
<feature type="domain" description="MGS-like" evidence="9">
    <location>
        <begin position="10"/>
        <end position="157"/>
    </location>
</feature>
<evidence type="ECO:0000256" key="2">
    <source>
        <dbReference type="ARBA" id="ARBA00004954"/>
    </source>
</evidence>
<protein>
    <recommendedName>
        <fullName evidence="8">Bifunctional purine biosynthesis protein PurH</fullName>
    </recommendedName>
    <domain>
        <recommendedName>
            <fullName evidence="8">Phosphoribosylaminoimidazolecarboxamide formyltransferase</fullName>
            <ecNumber evidence="8">2.1.2.3</ecNumber>
        </recommendedName>
        <alternativeName>
            <fullName evidence="8">AICAR transformylase</fullName>
        </alternativeName>
    </domain>
    <domain>
        <recommendedName>
            <fullName evidence="8">IMP cyclohydrolase</fullName>
            <ecNumber evidence="8">3.5.4.10</ecNumber>
        </recommendedName>
        <alternativeName>
            <fullName evidence="8">ATIC</fullName>
        </alternativeName>
        <alternativeName>
            <fullName evidence="8">IMP synthase</fullName>
        </alternativeName>
        <alternativeName>
            <fullName evidence="8">Inosinicase</fullName>
        </alternativeName>
    </domain>
</protein>
<keyword evidence="4 8" id="KW-0808">Transferase</keyword>
<dbReference type="Gene3D" id="3.40.140.20">
    <property type="match status" value="2"/>
</dbReference>
<evidence type="ECO:0000256" key="3">
    <source>
        <dbReference type="ARBA" id="ARBA00007667"/>
    </source>
</evidence>
<evidence type="ECO:0000256" key="7">
    <source>
        <dbReference type="ARBA" id="ARBA00023268"/>
    </source>
</evidence>
<evidence type="ECO:0000256" key="4">
    <source>
        <dbReference type="ARBA" id="ARBA00022679"/>
    </source>
</evidence>
<dbReference type="PANTHER" id="PTHR11692">
    <property type="entry name" value="BIFUNCTIONAL PURINE BIOSYNTHESIS PROTEIN PURH"/>
    <property type="match status" value="1"/>
</dbReference>
<dbReference type="InterPro" id="IPR016193">
    <property type="entry name" value="Cytidine_deaminase-like"/>
</dbReference>
<dbReference type="GO" id="GO:0004643">
    <property type="term" value="F:phosphoribosylaminoimidazolecarboxamide formyltransferase activity"/>
    <property type="evidence" value="ECO:0007669"/>
    <property type="project" value="UniProtKB-EC"/>
</dbReference>
<evidence type="ECO:0000256" key="5">
    <source>
        <dbReference type="ARBA" id="ARBA00022755"/>
    </source>
</evidence>
<comment type="similarity">
    <text evidence="3 8">Belongs to the PurH family.</text>
</comment>
<comment type="domain">
    <text evidence="8">The IMP cyclohydrolase activity resides in the N-terminal region.</text>
</comment>
<dbReference type="Pfam" id="PF02142">
    <property type="entry name" value="MGS"/>
    <property type="match status" value="1"/>
</dbReference>
<keyword evidence="7 8" id="KW-0511">Multifunctional enzyme</keyword>
<comment type="pathway">
    <text evidence="2 8">Purine metabolism; IMP biosynthesis via de novo pathway; 5-formamido-1-(5-phospho-D-ribosyl)imidazole-4-carboxamide from 5-amino-1-(5-phospho-D-ribosyl)imidazole-4-carboxamide (10-formyl THF route): step 1/1.</text>
</comment>
<dbReference type="InterPro" id="IPR036914">
    <property type="entry name" value="MGS-like_dom_sf"/>
</dbReference>
<evidence type="ECO:0000256" key="6">
    <source>
        <dbReference type="ARBA" id="ARBA00022801"/>
    </source>
</evidence>
<dbReference type="RefSeq" id="WP_380618993.1">
    <property type="nucleotide sequence ID" value="NZ_JBHSDK010000010.1"/>
</dbReference>
<dbReference type="Pfam" id="PF01808">
    <property type="entry name" value="AICARFT_IMPCHas"/>
    <property type="match status" value="1"/>
</dbReference>
<dbReference type="GO" id="GO:0003937">
    <property type="term" value="F:IMP cyclohydrolase activity"/>
    <property type="evidence" value="ECO:0007669"/>
    <property type="project" value="UniProtKB-EC"/>
</dbReference>
<dbReference type="HAMAP" id="MF_00139">
    <property type="entry name" value="PurH"/>
    <property type="match status" value="1"/>
</dbReference>
<name>A0ABV8TW47_9ACTN</name>
<dbReference type="NCBIfam" id="TIGR00355">
    <property type="entry name" value="purH"/>
    <property type="match status" value="1"/>
</dbReference>
<dbReference type="Proteomes" id="UP001595823">
    <property type="component" value="Unassembled WGS sequence"/>
</dbReference>
<dbReference type="SMART" id="SM00851">
    <property type="entry name" value="MGS"/>
    <property type="match status" value="1"/>
</dbReference>
<dbReference type="PIRSF" id="PIRSF000414">
    <property type="entry name" value="AICARFT_IMPCHas"/>
    <property type="match status" value="1"/>
</dbReference>
<dbReference type="InterPro" id="IPR002695">
    <property type="entry name" value="PurH-like"/>
</dbReference>
<comment type="pathway">
    <text evidence="1 8">Purine metabolism; IMP biosynthesis via de novo pathway; IMP from 5-formamido-1-(5-phospho-D-ribosyl)imidazole-4-carboxamide: step 1/1.</text>
</comment>
<dbReference type="SUPFAM" id="SSF53927">
    <property type="entry name" value="Cytidine deaminase-like"/>
    <property type="match status" value="1"/>
</dbReference>
<dbReference type="SMART" id="SM00798">
    <property type="entry name" value="AICARFT_IMPCHas"/>
    <property type="match status" value="1"/>
</dbReference>
<dbReference type="NCBIfam" id="NF002049">
    <property type="entry name" value="PRK00881.1"/>
    <property type="match status" value="1"/>
</dbReference>
<sequence length="523" mass="55091">MSNPKSRESASRKPIKRALISVFYKDGITDLARVLHETGTEIVSTGSTARTIAEAGVPVTKVEDLTGFPEILDDRVKTLHPKVHAGLLADVRGEGHRDQLADLDIEAFDLLVANLYPFSEAVASGASFDEIVEKIDVGGPSMVRGASKNHANVAVVVDPADYTVIAEAAKDGGTDAAFRLRLAAKAFAHLATYDSAVAGWLAGNVEDGSLPDFAALPMAKQGDLRYGENPHQAAALYTVPGAASGLAQAQQLHGKAMSYNNYTDTDAAWRAAHDFSDPAVAIIKHANPCGIATASSAADAYKKAFDCDPVSAYGGVVAVNRTVDAATAKQIAEVFTEVVIAPDFEPEALEQLTQKKNVRLLSAGEWNPAELEYRPISGGVLAQEADRVDAEGDDPANWTLAAGEAADEATLRDLAFAWRAVRSVKSNAILLARDEASVGVGMGQVNRVDSAYLAVRRAGDRVTGSVGASDAFFPFPDGLQILIDAGVKAVVQPGGSIRDEAVIEAAQEAGVTMYLTGTRHFAH</sequence>
<organism evidence="10 11">
    <name type="scientific">Salininema proteolyticum</name>
    <dbReference type="NCBI Taxonomy" id="1607685"/>
    <lineage>
        <taxon>Bacteria</taxon>
        <taxon>Bacillati</taxon>
        <taxon>Actinomycetota</taxon>
        <taxon>Actinomycetes</taxon>
        <taxon>Glycomycetales</taxon>
        <taxon>Glycomycetaceae</taxon>
        <taxon>Salininema</taxon>
    </lineage>
</organism>
<gene>
    <name evidence="8 10" type="primary">purH</name>
    <name evidence="10" type="ORF">ACFPET_06640</name>
</gene>
<dbReference type="InterPro" id="IPR024051">
    <property type="entry name" value="AICAR_Tfase_dup_dom_sf"/>
</dbReference>
<accession>A0ABV8TW47</accession>
<reference evidence="11" key="1">
    <citation type="journal article" date="2019" name="Int. J. Syst. Evol. Microbiol.">
        <title>The Global Catalogue of Microorganisms (GCM) 10K type strain sequencing project: providing services to taxonomists for standard genome sequencing and annotation.</title>
        <authorList>
            <consortium name="The Broad Institute Genomics Platform"/>
            <consortium name="The Broad Institute Genome Sequencing Center for Infectious Disease"/>
            <person name="Wu L."/>
            <person name="Ma J."/>
        </authorList>
    </citation>
    <scope>NUCLEOTIDE SEQUENCE [LARGE SCALE GENOMIC DNA]</scope>
    <source>
        <strain evidence="11">IBRC-M 10908</strain>
    </source>
</reference>
<evidence type="ECO:0000313" key="10">
    <source>
        <dbReference type="EMBL" id="MFC4334872.1"/>
    </source>
</evidence>
<dbReference type="EMBL" id="JBHSDK010000010">
    <property type="protein sequence ID" value="MFC4334872.1"/>
    <property type="molecule type" value="Genomic_DNA"/>
</dbReference>
<keyword evidence="11" id="KW-1185">Reference proteome</keyword>
<keyword evidence="6 8" id="KW-0378">Hydrolase</keyword>
<comment type="catalytic activity">
    <reaction evidence="8">
        <text>IMP + H2O = 5-formamido-1-(5-phospho-D-ribosyl)imidazole-4-carboxamide</text>
        <dbReference type="Rhea" id="RHEA:18445"/>
        <dbReference type="ChEBI" id="CHEBI:15377"/>
        <dbReference type="ChEBI" id="CHEBI:58053"/>
        <dbReference type="ChEBI" id="CHEBI:58467"/>
        <dbReference type="EC" id="3.5.4.10"/>
    </reaction>
</comment>
<dbReference type="InterPro" id="IPR011607">
    <property type="entry name" value="MGS-like_dom"/>
</dbReference>
<dbReference type="PROSITE" id="PS51855">
    <property type="entry name" value="MGS"/>
    <property type="match status" value="1"/>
</dbReference>
<comment type="caution">
    <text evidence="10">The sequence shown here is derived from an EMBL/GenBank/DDBJ whole genome shotgun (WGS) entry which is preliminary data.</text>
</comment>
<evidence type="ECO:0000256" key="8">
    <source>
        <dbReference type="HAMAP-Rule" id="MF_00139"/>
    </source>
</evidence>
<proteinExistence type="inferred from homology"/>
<dbReference type="CDD" id="cd01421">
    <property type="entry name" value="IMPCH"/>
    <property type="match status" value="1"/>
</dbReference>
<evidence type="ECO:0000313" key="11">
    <source>
        <dbReference type="Proteomes" id="UP001595823"/>
    </source>
</evidence>
<dbReference type="EC" id="3.5.4.10" evidence="8"/>
<dbReference type="Gene3D" id="3.40.50.1380">
    <property type="entry name" value="Methylglyoxal synthase-like domain"/>
    <property type="match status" value="1"/>
</dbReference>
<dbReference type="PANTHER" id="PTHR11692:SF0">
    <property type="entry name" value="BIFUNCTIONAL PURINE BIOSYNTHESIS PROTEIN ATIC"/>
    <property type="match status" value="1"/>
</dbReference>